<name>A0A3A2Z248_9EURO</name>
<comment type="caution">
    <text evidence="8">The sequence shown here is derived from an EMBL/GenBank/DDBJ whole genome shotgun (WGS) entry which is preliminary data.</text>
</comment>
<keyword evidence="5" id="KW-0406">Ion transport</keyword>
<comment type="subcellular location">
    <subcellularLocation>
        <location evidence="1">Membrane</location>
        <topology evidence="1">Multi-pass membrane protein</topology>
    </subcellularLocation>
</comment>
<protein>
    <submittedName>
        <fullName evidence="8">Potassium</fullName>
    </submittedName>
</protein>
<keyword evidence="2" id="KW-0813">Transport</keyword>
<keyword evidence="3 7" id="KW-0812">Transmembrane</keyword>
<accession>A0A3A2Z248</accession>
<dbReference type="GO" id="GO:0140107">
    <property type="term" value="F:high-affinity potassium ion transmembrane transporter activity"/>
    <property type="evidence" value="ECO:0007669"/>
    <property type="project" value="TreeGrafter"/>
</dbReference>
<dbReference type="GO" id="GO:0005886">
    <property type="term" value="C:plasma membrane"/>
    <property type="evidence" value="ECO:0007669"/>
    <property type="project" value="TreeGrafter"/>
</dbReference>
<evidence type="ECO:0000313" key="9">
    <source>
        <dbReference type="Proteomes" id="UP000266188"/>
    </source>
</evidence>
<feature type="transmembrane region" description="Helical" evidence="7">
    <location>
        <begin position="88"/>
        <end position="107"/>
    </location>
</feature>
<organism evidence="8 9">
    <name type="scientific">Aspergillus sclerotialis</name>
    <dbReference type="NCBI Taxonomy" id="2070753"/>
    <lineage>
        <taxon>Eukaryota</taxon>
        <taxon>Fungi</taxon>
        <taxon>Dikarya</taxon>
        <taxon>Ascomycota</taxon>
        <taxon>Pezizomycotina</taxon>
        <taxon>Eurotiomycetes</taxon>
        <taxon>Eurotiomycetidae</taxon>
        <taxon>Eurotiales</taxon>
        <taxon>Aspergillaceae</taxon>
        <taxon>Aspergillus</taxon>
        <taxon>Aspergillus subgen. Polypaecilum</taxon>
    </lineage>
</organism>
<dbReference type="GO" id="GO:1990573">
    <property type="term" value="P:potassium ion import across plasma membrane"/>
    <property type="evidence" value="ECO:0007669"/>
    <property type="project" value="TreeGrafter"/>
</dbReference>
<evidence type="ECO:0000256" key="5">
    <source>
        <dbReference type="ARBA" id="ARBA00023065"/>
    </source>
</evidence>
<reference evidence="9" key="1">
    <citation type="submission" date="2017-02" db="EMBL/GenBank/DDBJ databases">
        <authorList>
            <person name="Tafer H."/>
            <person name="Lopandic K."/>
        </authorList>
    </citation>
    <scope>NUCLEOTIDE SEQUENCE [LARGE SCALE GENOMIC DNA]</scope>
    <source>
        <strain evidence="9">CBS 366.77</strain>
    </source>
</reference>
<evidence type="ECO:0000256" key="1">
    <source>
        <dbReference type="ARBA" id="ARBA00004141"/>
    </source>
</evidence>
<feature type="non-terminal residue" evidence="8">
    <location>
        <position position="112"/>
    </location>
</feature>
<dbReference type="InterPro" id="IPR003445">
    <property type="entry name" value="Cat_transpt"/>
</dbReference>
<dbReference type="InterPro" id="IPR051143">
    <property type="entry name" value="TrkH_K-transport"/>
</dbReference>
<evidence type="ECO:0000256" key="6">
    <source>
        <dbReference type="ARBA" id="ARBA00023136"/>
    </source>
</evidence>
<keyword evidence="4 7" id="KW-1133">Transmembrane helix</keyword>
<dbReference type="EMBL" id="MVGC01001625">
    <property type="protein sequence ID" value="RJE17099.1"/>
    <property type="molecule type" value="Genomic_DNA"/>
</dbReference>
<dbReference type="OrthoDB" id="9999863at2759"/>
<evidence type="ECO:0000256" key="3">
    <source>
        <dbReference type="ARBA" id="ARBA00022692"/>
    </source>
</evidence>
<dbReference type="GO" id="GO:0030007">
    <property type="term" value="P:intracellular potassium ion homeostasis"/>
    <property type="evidence" value="ECO:0007669"/>
    <property type="project" value="TreeGrafter"/>
</dbReference>
<dbReference type="PANTHER" id="PTHR31064:SF30">
    <property type="entry name" value="HIGH-AFFINITY POTASSIUM TRANSPORT PROTEIN-RELATED"/>
    <property type="match status" value="1"/>
</dbReference>
<proteinExistence type="predicted"/>
<evidence type="ECO:0000256" key="7">
    <source>
        <dbReference type="SAM" id="Phobius"/>
    </source>
</evidence>
<sequence>MESFAAEHHYLSFQPTLDYKGRFMELKPEQEEELGGVEYRALKVLTWILAAYFAFWLFLVMVMMTPYAAHTDVAHVIRTTQPGNLSPAWWSVFVTMSAYSNTGLSVLDKSMI</sequence>
<evidence type="ECO:0000313" key="8">
    <source>
        <dbReference type="EMBL" id="RJE17099.1"/>
    </source>
</evidence>
<keyword evidence="9" id="KW-1185">Reference proteome</keyword>
<dbReference type="STRING" id="2070753.A0A3A2Z248"/>
<gene>
    <name evidence="8" type="ORF">PHISCL_10564</name>
</gene>
<dbReference type="Pfam" id="PF02386">
    <property type="entry name" value="TrkH"/>
    <property type="match status" value="1"/>
</dbReference>
<dbReference type="PANTHER" id="PTHR31064">
    <property type="entry name" value="POTASSIUM TRANSPORT PROTEIN DDB_G0292412-RELATED"/>
    <property type="match status" value="1"/>
</dbReference>
<evidence type="ECO:0000256" key="4">
    <source>
        <dbReference type="ARBA" id="ARBA00022989"/>
    </source>
</evidence>
<keyword evidence="6 7" id="KW-0472">Membrane</keyword>
<dbReference type="AlphaFoldDB" id="A0A3A2Z248"/>
<dbReference type="Proteomes" id="UP000266188">
    <property type="component" value="Unassembled WGS sequence"/>
</dbReference>
<feature type="transmembrane region" description="Helical" evidence="7">
    <location>
        <begin position="44"/>
        <end position="68"/>
    </location>
</feature>
<evidence type="ECO:0000256" key="2">
    <source>
        <dbReference type="ARBA" id="ARBA00022448"/>
    </source>
</evidence>